<dbReference type="GeneID" id="106665270"/>
<evidence type="ECO:0000313" key="3">
    <source>
        <dbReference type="Proteomes" id="UP000494040"/>
    </source>
</evidence>
<dbReference type="InterPro" id="IPR006170">
    <property type="entry name" value="PBP/GOBP"/>
</dbReference>
<dbReference type="SUPFAM" id="SSF47565">
    <property type="entry name" value="Insect pheromone/odorant-binding proteins"/>
    <property type="match status" value="1"/>
</dbReference>
<dbReference type="PROSITE" id="PS51257">
    <property type="entry name" value="PROKAR_LIPOPROTEIN"/>
    <property type="match status" value="1"/>
</dbReference>
<dbReference type="AlphaFoldDB" id="A0A8I6RLC5"/>
<dbReference type="GO" id="GO:0005549">
    <property type="term" value="F:odorant binding"/>
    <property type="evidence" value="ECO:0007669"/>
    <property type="project" value="InterPro"/>
</dbReference>
<name>A0A8I6RLC5_CIMLE</name>
<feature type="signal peptide" evidence="1">
    <location>
        <begin position="1"/>
        <end position="17"/>
    </location>
</feature>
<dbReference type="CDD" id="cd23992">
    <property type="entry name" value="PBP_GOBP"/>
    <property type="match status" value="1"/>
</dbReference>
<dbReference type="EnsemblMetazoa" id="XM_014391591.2">
    <property type="protein sequence ID" value="XP_014247077.1"/>
    <property type="gene ID" value="LOC106665270"/>
</dbReference>
<proteinExistence type="predicted"/>
<dbReference type="KEGG" id="clec:106665270"/>
<evidence type="ECO:0000313" key="2">
    <source>
        <dbReference type="EnsemblMetazoa" id="XP_014247077.1"/>
    </source>
</evidence>
<dbReference type="RefSeq" id="XP_014247077.1">
    <property type="nucleotide sequence ID" value="XM_014391591.2"/>
</dbReference>
<feature type="chain" id="PRO_5035291218" description="Odorant binding protein" evidence="1">
    <location>
        <begin position="18"/>
        <end position="149"/>
    </location>
</feature>
<dbReference type="Gene3D" id="1.10.238.20">
    <property type="entry name" value="Pheromone/general odorant binding protein domain"/>
    <property type="match status" value="1"/>
</dbReference>
<keyword evidence="3" id="KW-1185">Reference proteome</keyword>
<protein>
    <recommendedName>
        <fullName evidence="4">Odorant binding protein</fullName>
    </recommendedName>
</protein>
<dbReference type="Proteomes" id="UP000494040">
    <property type="component" value="Unassembled WGS sequence"/>
</dbReference>
<accession>A0A8I6RLC5</accession>
<sequence length="149" mass="16271">MKGLILVFAVIATSCFASVIEQNYSDAVRTAWKVCKTDDMSDETYYNMTEGQQMPKTKPEKCFKYCLSKQLGHMDGNTVNSQAVMDSNKKLFTDPKDAEKVNGMWNVCLTTVGIKEDECETSSALTVCLMTAVLSGGLSLPSMAPPGQS</sequence>
<evidence type="ECO:0000256" key="1">
    <source>
        <dbReference type="SAM" id="SignalP"/>
    </source>
</evidence>
<evidence type="ECO:0008006" key="4">
    <source>
        <dbReference type="Google" id="ProtNLM"/>
    </source>
</evidence>
<dbReference type="Pfam" id="PF01395">
    <property type="entry name" value="PBP_GOBP"/>
    <property type="match status" value="1"/>
</dbReference>
<reference evidence="2" key="1">
    <citation type="submission" date="2022-01" db="UniProtKB">
        <authorList>
            <consortium name="EnsemblMetazoa"/>
        </authorList>
    </citation>
    <scope>IDENTIFICATION</scope>
</reference>
<organism evidence="2 3">
    <name type="scientific">Cimex lectularius</name>
    <name type="common">Bed bug</name>
    <name type="synonym">Acanthia lectularia</name>
    <dbReference type="NCBI Taxonomy" id="79782"/>
    <lineage>
        <taxon>Eukaryota</taxon>
        <taxon>Metazoa</taxon>
        <taxon>Ecdysozoa</taxon>
        <taxon>Arthropoda</taxon>
        <taxon>Hexapoda</taxon>
        <taxon>Insecta</taxon>
        <taxon>Pterygota</taxon>
        <taxon>Neoptera</taxon>
        <taxon>Paraneoptera</taxon>
        <taxon>Hemiptera</taxon>
        <taxon>Heteroptera</taxon>
        <taxon>Panheteroptera</taxon>
        <taxon>Cimicomorpha</taxon>
        <taxon>Cimicidae</taxon>
        <taxon>Cimex</taxon>
    </lineage>
</organism>
<dbReference type="InterPro" id="IPR036728">
    <property type="entry name" value="PBP_GOBP_sf"/>
</dbReference>
<keyword evidence="1" id="KW-0732">Signal</keyword>